<feature type="domain" description="Histidine kinase/HSP90-like ATPase" evidence="11">
    <location>
        <begin position="400"/>
        <end position="492"/>
    </location>
</feature>
<reference evidence="12 13" key="1">
    <citation type="submission" date="2012-02" db="EMBL/GenBank/DDBJ databases">
        <title>Whole genome shotgun sequence of Mobilicoccus pelagius NBRC 104925.</title>
        <authorList>
            <person name="Yoshida Y."/>
            <person name="Hosoyama A."/>
            <person name="Tsuchikane K."/>
            <person name="Katsumata H."/>
            <person name="Yamazaki S."/>
            <person name="Fujita N."/>
        </authorList>
    </citation>
    <scope>NUCLEOTIDE SEQUENCE [LARGE SCALE GENOMIC DNA]</scope>
    <source>
        <strain evidence="12 13">NBRC 104925</strain>
    </source>
</reference>
<keyword evidence="10" id="KW-1133">Transmembrane helix</keyword>
<dbReference type="InterPro" id="IPR050482">
    <property type="entry name" value="Sensor_HK_TwoCompSys"/>
</dbReference>
<evidence type="ECO:0000256" key="6">
    <source>
        <dbReference type="ARBA" id="ARBA00022777"/>
    </source>
</evidence>
<dbReference type="InterPro" id="IPR011712">
    <property type="entry name" value="Sig_transdc_His_kin_sub3_dim/P"/>
</dbReference>
<keyword evidence="5" id="KW-0547">Nucleotide-binding</keyword>
<dbReference type="PANTHER" id="PTHR24421:SF10">
    <property type="entry name" value="NITRATE_NITRITE SENSOR PROTEIN NARQ"/>
    <property type="match status" value="1"/>
</dbReference>
<evidence type="ECO:0000313" key="12">
    <source>
        <dbReference type="EMBL" id="GAB48916.1"/>
    </source>
</evidence>
<feature type="transmembrane region" description="Helical" evidence="10">
    <location>
        <begin position="219"/>
        <end position="240"/>
    </location>
</feature>
<dbReference type="AlphaFoldDB" id="H5UT58"/>
<protein>
    <recommendedName>
        <fullName evidence="2">histidine kinase</fullName>
        <ecNumber evidence="2">2.7.13.3</ecNumber>
    </recommendedName>
</protein>
<gene>
    <name evidence="12" type="ORF">MOPEL_085_00020</name>
</gene>
<dbReference type="GO" id="GO:0046983">
    <property type="term" value="F:protein dimerization activity"/>
    <property type="evidence" value="ECO:0007669"/>
    <property type="project" value="InterPro"/>
</dbReference>
<dbReference type="InterPro" id="IPR003594">
    <property type="entry name" value="HATPase_dom"/>
</dbReference>
<dbReference type="Pfam" id="PF23539">
    <property type="entry name" value="DUF7134"/>
    <property type="match status" value="1"/>
</dbReference>
<keyword evidence="8" id="KW-0902">Two-component regulatory system</keyword>
<feature type="transmembrane region" description="Helical" evidence="10">
    <location>
        <begin position="118"/>
        <end position="136"/>
    </location>
</feature>
<accession>H5UT58</accession>
<evidence type="ECO:0000256" key="7">
    <source>
        <dbReference type="ARBA" id="ARBA00022840"/>
    </source>
</evidence>
<evidence type="ECO:0000256" key="2">
    <source>
        <dbReference type="ARBA" id="ARBA00012438"/>
    </source>
</evidence>
<comment type="caution">
    <text evidence="12">The sequence shown here is derived from an EMBL/GenBank/DDBJ whole genome shotgun (WGS) entry which is preliminary data.</text>
</comment>
<dbReference type="STRING" id="1089455.MOPEL_085_00020"/>
<evidence type="ECO:0000256" key="1">
    <source>
        <dbReference type="ARBA" id="ARBA00000085"/>
    </source>
</evidence>
<name>H5UT58_9MICO</name>
<dbReference type="Gene3D" id="1.20.5.1930">
    <property type="match status" value="1"/>
</dbReference>
<dbReference type="GO" id="GO:0005524">
    <property type="term" value="F:ATP binding"/>
    <property type="evidence" value="ECO:0007669"/>
    <property type="project" value="UniProtKB-KW"/>
</dbReference>
<sequence>MDDDRVIPDADGPLTAARGYLRLGEPQDDVRGARSGGGATTRPPMPESEGVTSTTPPGQPRRTLARDLLDLTEHLGREARRLWSGPPPTLTDLLLVGTLLVAGVPFMTQSETAYADPVWGLVAFLCVILFSVPFLWRRTHPMAVALVLVLPHLVQLVLLDEPTAANVGVPVAVYSIARWSPDRRVRRAGLVLAGAGSLLAGMSWSASFNGDPAGGPGEYVLTVLVLATMCLAVTLPAWLFGALVRQRAEAAEETRQKALAVERSRVQNVRLAAQEERARIAREMHDVVAHSLSVIVVQSDGAAYALDSALERAREGEDPRVVTEALRTASDVLATIGRTARESLTDTRRLVGVLRQDDGEAEYAPTGGVDSLEELVGPLRDAGLEISTDVTGRRRPLSRATDLAVYRVVQESLTNVIKHAGEARVWVSLDYLPEALLLTIRDDGVGPGGVPDGQGHGLVGMRERLTAVGGRLWAGGAPGGGFLVEARIPYDAADPSRS</sequence>
<keyword evidence="10" id="KW-0472">Membrane</keyword>
<evidence type="ECO:0000256" key="8">
    <source>
        <dbReference type="ARBA" id="ARBA00023012"/>
    </source>
</evidence>
<dbReference type="EMBL" id="BAFE01000063">
    <property type="protein sequence ID" value="GAB48916.1"/>
    <property type="molecule type" value="Genomic_DNA"/>
</dbReference>
<dbReference type="EC" id="2.7.13.3" evidence="2"/>
<comment type="catalytic activity">
    <reaction evidence="1">
        <text>ATP + protein L-histidine = ADP + protein N-phospho-L-histidine.</text>
        <dbReference type="EC" id="2.7.13.3"/>
    </reaction>
</comment>
<dbReference type="GO" id="GO:0000155">
    <property type="term" value="F:phosphorelay sensor kinase activity"/>
    <property type="evidence" value="ECO:0007669"/>
    <property type="project" value="InterPro"/>
</dbReference>
<dbReference type="Pfam" id="PF02518">
    <property type="entry name" value="HATPase_c"/>
    <property type="match status" value="1"/>
</dbReference>
<keyword evidence="13" id="KW-1185">Reference proteome</keyword>
<organism evidence="12 13">
    <name type="scientific">Mobilicoccus pelagius NBRC 104925</name>
    <dbReference type="NCBI Taxonomy" id="1089455"/>
    <lineage>
        <taxon>Bacteria</taxon>
        <taxon>Bacillati</taxon>
        <taxon>Actinomycetota</taxon>
        <taxon>Actinomycetes</taxon>
        <taxon>Micrococcales</taxon>
        <taxon>Dermatophilaceae</taxon>
        <taxon>Mobilicoccus</taxon>
    </lineage>
</organism>
<evidence type="ECO:0000313" key="13">
    <source>
        <dbReference type="Proteomes" id="UP000004367"/>
    </source>
</evidence>
<keyword evidence="4" id="KW-0808">Transferase</keyword>
<keyword evidence="7" id="KW-0067">ATP-binding</keyword>
<dbReference type="Proteomes" id="UP000004367">
    <property type="component" value="Unassembled WGS sequence"/>
</dbReference>
<dbReference type="CDD" id="cd16917">
    <property type="entry name" value="HATPase_UhpB-NarQ-NarX-like"/>
    <property type="match status" value="1"/>
</dbReference>
<dbReference type="SUPFAM" id="SSF55874">
    <property type="entry name" value="ATPase domain of HSP90 chaperone/DNA topoisomerase II/histidine kinase"/>
    <property type="match status" value="1"/>
</dbReference>
<dbReference type="PANTHER" id="PTHR24421">
    <property type="entry name" value="NITRATE/NITRITE SENSOR PROTEIN NARX-RELATED"/>
    <property type="match status" value="1"/>
</dbReference>
<keyword evidence="6 12" id="KW-0418">Kinase</keyword>
<dbReference type="InterPro" id="IPR055558">
    <property type="entry name" value="DUF7134"/>
</dbReference>
<feature type="region of interest" description="Disordered" evidence="9">
    <location>
        <begin position="1"/>
        <end position="62"/>
    </location>
</feature>
<feature type="transmembrane region" description="Helical" evidence="10">
    <location>
        <begin position="188"/>
        <end position="207"/>
    </location>
</feature>
<evidence type="ECO:0000256" key="9">
    <source>
        <dbReference type="SAM" id="MobiDB-lite"/>
    </source>
</evidence>
<dbReference type="Pfam" id="PF07730">
    <property type="entry name" value="HisKA_3"/>
    <property type="match status" value="1"/>
</dbReference>
<proteinExistence type="predicted"/>
<evidence type="ECO:0000256" key="4">
    <source>
        <dbReference type="ARBA" id="ARBA00022679"/>
    </source>
</evidence>
<keyword evidence="3" id="KW-0597">Phosphoprotein</keyword>
<evidence type="ECO:0000259" key="11">
    <source>
        <dbReference type="SMART" id="SM00387"/>
    </source>
</evidence>
<dbReference type="Gene3D" id="3.30.565.10">
    <property type="entry name" value="Histidine kinase-like ATPase, C-terminal domain"/>
    <property type="match status" value="1"/>
</dbReference>
<dbReference type="OrthoDB" id="227596at2"/>
<evidence type="ECO:0000256" key="3">
    <source>
        <dbReference type="ARBA" id="ARBA00022553"/>
    </source>
</evidence>
<dbReference type="SMART" id="SM00387">
    <property type="entry name" value="HATPase_c"/>
    <property type="match status" value="1"/>
</dbReference>
<dbReference type="GO" id="GO:0016020">
    <property type="term" value="C:membrane"/>
    <property type="evidence" value="ECO:0007669"/>
    <property type="project" value="InterPro"/>
</dbReference>
<dbReference type="RefSeq" id="WP_009482814.1">
    <property type="nucleotide sequence ID" value="NZ_BAFE01000063.1"/>
</dbReference>
<keyword evidence="10" id="KW-0812">Transmembrane</keyword>
<evidence type="ECO:0000256" key="5">
    <source>
        <dbReference type="ARBA" id="ARBA00022741"/>
    </source>
</evidence>
<evidence type="ECO:0000256" key="10">
    <source>
        <dbReference type="SAM" id="Phobius"/>
    </source>
</evidence>
<feature type="transmembrane region" description="Helical" evidence="10">
    <location>
        <begin position="89"/>
        <end position="106"/>
    </location>
</feature>
<dbReference type="InterPro" id="IPR036890">
    <property type="entry name" value="HATPase_C_sf"/>
</dbReference>
<dbReference type="eggNOG" id="COG4585">
    <property type="taxonomic scope" value="Bacteria"/>
</dbReference>